<evidence type="ECO:0000313" key="8">
    <source>
        <dbReference type="EMBL" id="VAW80226.1"/>
    </source>
</evidence>
<gene>
    <name evidence="8" type="ORF">MNBD_GAMMA13-967</name>
</gene>
<comment type="subcellular location">
    <subcellularLocation>
        <location evidence="1">Cell membrane</location>
        <topology evidence="1">Multi-pass membrane protein</topology>
    </subcellularLocation>
</comment>
<feature type="transmembrane region" description="Helical" evidence="7">
    <location>
        <begin position="238"/>
        <end position="260"/>
    </location>
</feature>
<organism evidence="8">
    <name type="scientific">hydrothermal vent metagenome</name>
    <dbReference type="NCBI Taxonomy" id="652676"/>
    <lineage>
        <taxon>unclassified sequences</taxon>
        <taxon>metagenomes</taxon>
        <taxon>ecological metagenomes</taxon>
    </lineage>
</organism>
<keyword evidence="6 7" id="KW-0472">Membrane</keyword>
<keyword evidence="5 7" id="KW-1133">Transmembrane helix</keyword>
<dbReference type="GO" id="GO:0005886">
    <property type="term" value="C:plasma membrane"/>
    <property type="evidence" value="ECO:0007669"/>
    <property type="project" value="UniProtKB-SubCell"/>
</dbReference>
<name>A0A3B0ZHN6_9ZZZZ</name>
<evidence type="ECO:0000256" key="1">
    <source>
        <dbReference type="ARBA" id="ARBA00004651"/>
    </source>
</evidence>
<dbReference type="Pfam" id="PF03773">
    <property type="entry name" value="ArsP_1"/>
    <property type="match status" value="1"/>
</dbReference>
<feature type="transmembrane region" description="Helical" evidence="7">
    <location>
        <begin position="215"/>
        <end position="232"/>
    </location>
</feature>
<feature type="transmembrane region" description="Helical" evidence="7">
    <location>
        <begin position="54"/>
        <end position="76"/>
    </location>
</feature>
<protein>
    <submittedName>
        <fullName evidence="8">Uncharacterized membrane protein, YraQ family</fullName>
    </submittedName>
</protein>
<evidence type="ECO:0000256" key="7">
    <source>
        <dbReference type="SAM" id="Phobius"/>
    </source>
</evidence>
<comment type="similarity">
    <text evidence="2">Belongs to the UPF0718 family.</text>
</comment>
<sequence>MDLPGTTFFAAAWAILSESSFWVVISLISGGLLHEFLSGSRIKPLLNRSGLRAYTGAIAFGALLPICSCGVIPLAVSLYRSGVRLGPVMAFAAATPIINPAAVILSFALLGPQLSFAYIALGLCLPLILGFLVERFGDPVIIDDSMDGDAPNTCCASTAPAKPSSIMQRSLAGIRWGILELGPSICFYLAIGVLLGAVLNTFVPEAWIQQYLNSPTVWSLLAAALLGASIYVCAVAHIPLVASLIASGAGPGVAIVFLVTGTATNLPELFTLYKTIGRRTIVLYASTLVLASLVAGWLVNWWLMPGFTIEFDPLKSLEMTELSEHFWLSPAWTINVLSTYGVSLLAIIGLVRRLRGLFRRQAQPGCCGSD</sequence>
<evidence type="ECO:0000256" key="4">
    <source>
        <dbReference type="ARBA" id="ARBA00022692"/>
    </source>
</evidence>
<proteinExistence type="inferred from homology"/>
<feature type="transmembrane region" description="Helical" evidence="7">
    <location>
        <begin position="281"/>
        <end position="303"/>
    </location>
</feature>
<keyword evidence="3" id="KW-1003">Cell membrane</keyword>
<dbReference type="PANTHER" id="PTHR34184">
    <property type="entry name" value="UPF0718 PROTEIN YCGR"/>
    <property type="match status" value="1"/>
</dbReference>
<feature type="transmembrane region" description="Helical" evidence="7">
    <location>
        <begin position="12"/>
        <end position="33"/>
    </location>
</feature>
<reference evidence="8" key="1">
    <citation type="submission" date="2018-06" db="EMBL/GenBank/DDBJ databases">
        <authorList>
            <person name="Zhirakovskaya E."/>
        </authorList>
    </citation>
    <scope>NUCLEOTIDE SEQUENCE</scope>
</reference>
<dbReference type="AlphaFoldDB" id="A0A3B0ZHN6"/>
<feature type="transmembrane region" description="Helical" evidence="7">
    <location>
        <begin position="88"/>
        <end position="109"/>
    </location>
</feature>
<feature type="transmembrane region" description="Helical" evidence="7">
    <location>
        <begin position="332"/>
        <end position="351"/>
    </location>
</feature>
<feature type="transmembrane region" description="Helical" evidence="7">
    <location>
        <begin position="116"/>
        <end position="133"/>
    </location>
</feature>
<feature type="transmembrane region" description="Helical" evidence="7">
    <location>
        <begin position="181"/>
        <end position="203"/>
    </location>
</feature>
<dbReference type="PANTHER" id="PTHR34184:SF4">
    <property type="entry name" value="UPF0718 PROTEIN YCGR"/>
    <property type="match status" value="1"/>
</dbReference>
<dbReference type="EMBL" id="UOFK01000215">
    <property type="protein sequence ID" value="VAW80226.1"/>
    <property type="molecule type" value="Genomic_DNA"/>
</dbReference>
<evidence type="ECO:0000256" key="5">
    <source>
        <dbReference type="ARBA" id="ARBA00022989"/>
    </source>
</evidence>
<evidence type="ECO:0000256" key="3">
    <source>
        <dbReference type="ARBA" id="ARBA00022475"/>
    </source>
</evidence>
<dbReference type="InterPro" id="IPR052923">
    <property type="entry name" value="UPF0718"/>
</dbReference>
<evidence type="ECO:0000256" key="6">
    <source>
        <dbReference type="ARBA" id="ARBA00023136"/>
    </source>
</evidence>
<dbReference type="InterPro" id="IPR005524">
    <property type="entry name" value="DUF318"/>
</dbReference>
<evidence type="ECO:0000256" key="2">
    <source>
        <dbReference type="ARBA" id="ARBA00006386"/>
    </source>
</evidence>
<keyword evidence="4 7" id="KW-0812">Transmembrane</keyword>
<accession>A0A3B0ZHN6</accession>